<sequence length="67" mass="7833">MYPFLLLKNERILLRPKTKSVFSAILIKPSQLLLFIYFLQTMNLHHPILEVKSAVLVFPDHKTEISP</sequence>
<reference evidence="2" key="1">
    <citation type="submission" date="2018-05" db="EMBL/GenBank/DDBJ databases">
        <authorList>
            <person name="Lanie J.A."/>
            <person name="Ng W.-L."/>
            <person name="Kazmierczak K.M."/>
            <person name="Andrzejewski T.M."/>
            <person name="Davidsen T.M."/>
            <person name="Wayne K.J."/>
            <person name="Tettelin H."/>
            <person name="Glass J.I."/>
            <person name="Rusch D."/>
            <person name="Podicherti R."/>
            <person name="Tsui H.-C.T."/>
            <person name="Winkler M.E."/>
        </authorList>
    </citation>
    <scope>NUCLEOTIDE SEQUENCE</scope>
</reference>
<accession>A0A382A497</accession>
<keyword evidence="1" id="KW-0812">Transmembrane</keyword>
<dbReference type="EMBL" id="UINC01023800">
    <property type="protein sequence ID" value="SVA96189.1"/>
    <property type="molecule type" value="Genomic_DNA"/>
</dbReference>
<dbReference type="AlphaFoldDB" id="A0A382A497"/>
<evidence type="ECO:0000256" key="1">
    <source>
        <dbReference type="SAM" id="Phobius"/>
    </source>
</evidence>
<protein>
    <submittedName>
        <fullName evidence="2">Uncharacterized protein</fullName>
    </submittedName>
</protein>
<name>A0A382A497_9ZZZZ</name>
<feature type="non-terminal residue" evidence="2">
    <location>
        <position position="67"/>
    </location>
</feature>
<feature type="transmembrane region" description="Helical" evidence="1">
    <location>
        <begin position="21"/>
        <end position="39"/>
    </location>
</feature>
<organism evidence="2">
    <name type="scientific">marine metagenome</name>
    <dbReference type="NCBI Taxonomy" id="408172"/>
    <lineage>
        <taxon>unclassified sequences</taxon>
        <taxon>metagenomes</taxon>
        <taxon>ecological metagenomes</taxon>
    </lineage>
</organism>
<gene>
    <name evidence="2" type="ORF">METZ01_LOCUS149043</name>
</gene>
<keyword evidence="1" id="KW-1133">Transmembrane helix</keyword>
<proteinExistence type="predicted"/>
<evidence type="ECO:0000313" key="2">
    <source>
        <dbReference type="EMBL" id="SVA96189.1"/>
    </source>
</evidence>
<keyword evidence="1" id="KW-0472">Membrane</keyword>